<feature type="chain" id="PRO_5013245927" evidence="1">
    <location>
        <begin position="38"/>
        <end position="93"/>
    </location>
</feature>
<accession>A0A1M5L8K4</accession>
<gene>
    <name evidence="2" type="ORF">SAMN05443248_2139</name>
</gene>
<dbReference type="Proteomes" id="UP000189796">
    <property type="component" value="Chromosome I"/>
</dbReference>
<keyword evidence="1" id="KW-0732">Signal</keyword>
<evidence type="ECO:0000313" key="3">
    <source>
        <dbReference type="Proteomes" id="UP000189796"/>
    </source>
</evidence>
<feature type="signal peptide" evidence="1">
    <location>
        <begin position="1"/>
        <end position="37"/>
    </location>
</feature>
<evidence type="ECO:0000256" key="1">
    <source>
        <dbReference type="SAM" id="SignalP"/>
    </source>
</evidence>
<dbReference type="EMBL" id="LT670817">
    <property type="protein sequence ID" value="SHG61306.1"/>
    <property type="molecule type" value="Genomic_DNA"/>
</dbReference>
<protein>
    <submittedName>
        <fullName evidence="2">Uncharacterized protein</fullName>
    </submittedName>
</protein>
<name>A0A1M5L8K4_9BRAD</name>
<sequence length="93" mass="9939">MHLRTGSTTWKDWKMTKFKLLAVAAILSSAVATPVIAQQAVQEPGAQAFYQSLGVGSHDNGPTSAMASAHGDSYAAMPAKHILAKPRVKHHKM</sequence>
<proteinExistence type="predicted"/>
<evidence type="ECO:0000313" key="2">
    <source>
        <dbReference type="EMBL" id="SHG61306.1"/>
    </source>
</evidence>
<organism evidence="2 3">
    <name type="scientific">Bradyrhizobium erythrophlei</name>
    <dbReference type="NCBI Taxonomy" id="1437360"/>
    <lineage>
        <taxon>Bacteria</taxon>
        <taxon>Pseudomonadati</taxon>
        <taxon>Pseudomonadota</taxon>
        <taxon>Alphaproteobacteria</taxon>
        <taxon>Hyphomicrobiales</taxon>
        <taxon>Nitrobacteraceae</taxon>
        <taxon>Bradyrhizobium</taxon>
    </lineage>
</organism>
<reference evidence="2 3" key="1">
    <citation type="submission" date="2016-11" db="EMBL/GenBank/DDBJ databases">
        <authorList>
            <person name="Jaros S."/>
            <person name="Januszkiewicz K."/>
            <person name="Wedrychowicz H."/>
        </authorList>
    </citation>
    <scope>NUCLEOTIDE SEQUENCE [LARGE SCALE GENOMIC DNA]</scope>
    <source>
        <strain evidence="2 3">GAS138</strain>
    </source>
</reference>
<dbReference type="AlphaFoldDB" id="A0A1M5L8K4"/>